<dbReference type="Gene3D" id="3.40.190.10">
    <property type="entry name" value="Periplasmic binding protein-like II"/>
    <property type="match status" value="1"/>
</dbReference>
<dbReference type="GO" id="GO:0042956">
    <property type="term" value="P:maltodextrin transmembrane transport"/>
    <property type="evidence" value="ECO:0007669"/>
    <property type="project" value="TreeGrafter"/>
</dbReference>
<evidence type="ECO:0000313" key="5">
    <source>
        <dbReference type="EMBL" id="NYD43319.1"/>
    </source>
</evidence>
<evidence type="ECO:0000256" key="2">
    <source>
        <dbReference type="ARBA" id="ARBA00022448"/>
    </source>
</evidence>
<feature type="signal peptide" evidence="4">
    <location>
        <begin position="1"/>
        <end position="29"/>
    </location>
</feature>
<dbReference type="GO" id="GO:1901982">
    <property type="term" value="F:maltose binding"/>
    <property type="evidence" value="ECO:0007669"/>
    <property type="project" value="TreeGrafter"/>
</dbReference>
<keyword evidence="5" id="KW-0762">Sugar transport</keyword>
<gene>
    <name evidence="5" type="ORF">BJZ21_003402</name>
</gene>
<dbReference type="EMBL" id="JACCBG010000001">
    <property type="protein sequence ID" value="NYD43319.1"/>
    <property type="molecule type" value="Genomic_DNA"/>
</dbReference>
<reference evidence="5 6" key="1">
    <citation type="submission" date="2020-07" db="EMBL/GenBank/DDBJ databases">
        <title>Sequencing the genomes of 1000 actinobacteria strains.</title>
        <authorList>
            <person name="Klenk H.-P."/>
        </authorList>
    </citation>
    <scope>NUCLEOTIDE SEQUENCE [LARGE SCALE GENOMIC DNA]</scope>
    <source>
        <strain evidence="5 6">DSM 21350</strain>
    </source>
</reference>
<evidence type="ECO:0000256" key="4">
    <source>
        <dbReference type="SAM" id="SignalP"/>
    </source>
</evidence>
<name>A0A7Y9E902_9ACTN</name>
<dbReference type="PANTHER" id="PTHR30061">
    <property type="entry name" value="MALTOSE-BINDING PERIPLASMIC PROTEIN"/>
    <property type="match status" value="1"/>
</dbReference>
<dbReference type="Pfam" id="PF01547">
    <property type="entry name" value="SBP_bac_1"/>
    <property type="match status" value="1"/>
</dbReference>
<comment type="caution">
    <text evidence="5">The sequence shown here is derived from an EMBL/GenBank/DDBJ whole genome shotgun (WGS) entry which is preliminary data.</text>
</comment>
<evidence type="ECO:0000313" key="6">
    <source>
        <dbReference type="Proteomes" id="UP000535511"/>
    </source>
</evidence>
<protein>
    <submittedName>
        <fullName evidence="5">Multiple sugar transport system substrate-binding protein</fullName>
    </submittedName>
</protein>
<keyword evidence="3 4" id="KW-0732">Signal</keyword>
<dbReference type="AlphaFoldDB" id="A0A7Y9E902"/>
<dbReference type="GO" id="GO:0055052">
    <property type="term" value="C:ATP-binding cassette (ABC) transporter complex, substrate-binding subunit-containing"/>
    <property type="evidence" value="ECO:0007669"/>
    <property type="project" value="TreeGrafter"/>
</dbReference>
<dbReference type="GO" id="GO:0015768">
    <property type="term" value="P:maltose transport"/>
    <property type="evidence" value="ECO:0007669"/>
    <property type="project" value="TreeGrafter"/>
</dbReference>
<organism evidence="5 6">
    <name type="scientific">Nocardioides panaciterrulae</name>
    <dbReference type="NCBI Taxonomy" id="661492"/>
    <lineage>
        <taxon>Bacteria</taxon>
        <taxon>Bacillati</taxon>
        <taxon>Actinomycetota</taxon>
        <taxon>Actinomycetes</taxon>
        <taxon>Propionibacteriales</taxon>
        <taxon>Nocardioidaceae</taxon>
        <taxon>Nocardioides</taxon>
    </lineage>
</organism>
<evidence type="ECO:0000256" key="1">
    <source>
        <dbReference type="ARBA" id="ARBA00008520"/>
    </source>
</evidence>
<evidence type="ECO:0000256" key="3">
    <source>
        <dbReference type="ARBA" id="ARBA00022729"/>
    </source>
</evidence>
<dbReference type="Proteomes" id="UP000535511">
    <property type="component" value="Unassembled WGS sequence"/>
</dbReference>
<keyword evidence="6" id="KW-1185">Reference proteome</keyword>
<proteinExistence type="inferred from homology"/>
<feature type="chain" id="PRO_5031207847" evidence="4">
    <location>
        <begin position="30"/>
        <end position="453"/>
    </location>
</feature>
<comment type="similarity">
    <text evidence="1">Belongs to the bacterial solute-binding protein 1 family.</text>
</comment>
<dbReference type="PANTHER" id="PTHR30061:SF50">
    <property type="entry name" value="MALTOSE_MALTODEXTRIN-BINDING PERIPLASMIC PROTEIN"/>
    <property type="match status" value="1"/>
</dbReference>
<dbReference type="InterPro" id="IPR006059">
    <property type="entry name" value="SBP"/>
</dbReference>
<dbReference type="RefSeq" id="WP_179664851.1">
    <property type="nucleotide sequence ID" value="NZ_JACCBG010000001.1"/>
</dbReference>
<sequence>MSVPHRRTLGALAVLPLLLLPAACGGSSADASKDAESITKVKDGQMKGVKIATADFFGDCSDAIGKNTDLAKAVDECSTFQTLINKFNAENKFGITVTQQGADWKSFYDSLNAAFAAKQPPDVTLMHESNIPDYSSRGLLLPLGSDYKVVGIDPSDLTDPATSAVTVDEKIYAVPFDEHANLVHLNMDLMKQAHLVKPDGSPILPTSPAELKKQAAQFKSATGMQYMAWGNDFNIPFRVFSTLVSQQGKAVVTDDGKVQIDTPESHNALTLIKDLYSSGIADPKQTYDSSQQAWLNGKVGMLVNGTWPVNQYVNQTTFKYEATDFPTLYGQPGVWANSHTWVIPVQQDGDPVKYRAALEFAAWMYDHDKDWALGSGHLSVRKSVLASSAYKSAPQRANYVATADNAALVPQIVGWQGAEDDLQHAIEKVWLSGTSVDSALSAAQSQVEQQLQN</sequence>
<dbReference type="SUPFAM" id="SSF53850">
    <property type="entry name" value="Periplasmic binding protein-like II"/>
    <property type="match status" value="1"/>
</dbReference>
<accession>A0A7Y9E902</accession>
<keyword evidence="2" id="KW-0813">Transport</keyword>